<dbReference type="AlphaFoldDB" id="A0A5K1TWP4"/>
<dbReference type="PANTHER" id="PTHR11009">
    <property type="entry name" value="DER1-LIKE PROTEIN, DERLIN"/>
    <property type="match status" value="1"/>
</dbReference>
<dbReference type="Pfam" id="PF04511">
    <property type="entry name" value="DER1"/>
    <property type="match status" value="1"/>
</dbReference>
<keyword evidence="4 7" id="KW-0256">Endoplasmic reticulum</keyword>
<dbReference type="VEuPathDB" id="AmoebaDB:EHI_035580"/>
<evidence type="ECO:0000256" key="3">
    <source>
        <dbReference type="ARBA" id="ARBA00022692"/>
    </source>
</evidence>
<comment type="function">
    <text evidence="7">May be involved in the degradation of misfolded endoplasmic reticulum (ER) luminal proteins.</text>
</comment>
<dbReference type="InterPro" id="IPR007599">
    <property type="entry name" value="DER1"/>
</dbReference>
<dbReference type="VEuPathDB" id="AmoebaDB:EHI7A_043170"/>
<feature type="transmembrane region" description="Helical" evidence="7">
    <location>
        <begin position="6"/>
        <end position="28"/>
    </location>
</feature>
<keyword evidence="5 7" id="KW-1133">Transmembrane helix</keyword>
<name>A0A5K1TWP4_ENTHI</name>
<feature type="transmembrane region" description="Helical" evidence="7">
    <location>
        <begin position="119"/>
        <end position="135"/>
    </location>
</feature>
<protein>
    <recommendedName>
        <fullName evidence="7">Derlin</fullName>
    </recommendedName>
</protein>
<organism evidence="8 9">
    <name type="scientific">Entamoeba histolytica</name>
    <dbReference type="NCBI Taxonomy" id="5759"/>
    <lineage>
        <taxon>Eukaryota</taxon>
        <taxon>Amoebozoa</taxon>
        <taxon>Evosea</taxon>
        <taxon>Archamoebae</taxon>
        <taxon>Mastigamoebida</taxon>
        <taxon>Entamoebidae</taxon>
        <taxon>Entamoeba</taxon>
    </lineage>
</organism>
<comment type="caution">
    <text evidence="8">The sequence shown here is derived from an EMBL/GenBank/DDBJ whole genome shotgun (WGS) entry which is preliminary data.</text>
</comment>
<evidence type="ECO:0000256" key="2">
    <source>
        <dbReference type="ARBA" id="ARBA00008917"/>
    </source>
</evidence>
<dbReference type="GO" id="GO:0005789">
    <property type="term" value="C:endoplasmic reticulum membrane"/>
    <property type="evidence" value="ECO:0007669"/>
    <property type="project" value="UniProtKB-SubCell"/>
</dbReference>
<sequence length="254" mass="30204">MEILNVFAGYPIITRTILIMIISLFVLMKVRIIHISQLSFDVDAILSGEIWRLVTPFLVYSDRFSIWFLFELLFISQALSQIEQTYRSWLHCLWVIFIGCSGILVLSFTFHFIGYVPGQLPLLFNSFSNFIIYLWSKQNREQRVVMFFIFVIPLVYFPWISLLLHVSFISEAINDIYGIFIGHVVYWLETVFPMYYNWKPLELPKFLYDLFIHPIHLEEEQNPNIELNEENQIEGQQLNEENQIEGQQLNENDE</sequence>
<feature type="transmembrane region" description="Helical" evidence="7">
    <location>
        <begin position="92"/>
        <end position="113"/>
    </location>
</feature>
<dbReference type="GO" id="GO:0006950">
    <property type="term" value="P:response to stress"/>
    <property type="evidence" value="ECO:0007669"/>
    <property type="project" value="UniProtKB-ARBA"/>
</dbReference>
<keyword evidence="6 7" id="KW-0472">Membrane</keyword>
<evidence type="ECO:0000313" key="8">
    <source>
        <dbReference type="EMBL" id="GAT93646.1"/>
    </source>
</evidence>
<reference evidence="8 9" key="1">
    <citation type="submission" date="2016-05" db="EMBL/GenBank/DDBJ databases">
        <title>First whole genome sequencing of Entamoeba histolytica HM1:IMSS-clone-6.</title>
        <authorList>
            <person name="Mukherjee Avik.K."/>
            <person name="Izumyama S."/>
            <person name="Nakada-Tsukui K."/>
            <person name="Nozaki T."/>
        </authorList>
    </citation>
    <scope>NUCLEOTIDE SEQUENCE [LARGE SCALE GENOMIC DNA]</scope>
    <source>
        <strain evidence="8 9">HM1:IMSS clone 6</strain>
    </source>
</reference>
<evidence type="ECO:0000256" key="6">
    <source>
        <dbReference type="ARBA" id="ARBA00023136"/>
    </source>
</evidence>
<feature type="transmembrane region" description="Helical" evidence="7">
    <location>
        <begin position="147"/>
        <end position="170"/>
    </location>
</feature>
<dbReference type="VEuPathDB" id="AmoebaDB:EHI8A_041840"/>
<keyword evidence="3 7" id="KW-0812">Transmembrane</keyword>
<evidence type="ECO:0000256" key="5">
    <source>
        <dbReference type="ARBA" id="ARBA00022989"/>
    </source>
</evidence>
<feature type="transmembrane region" description="Helical" evidence="7">
    <location>
        <begin position="176"/>
        <end position="196"/>
    </location>
</feature>
<dbReference type="SUPFAM" id="SSF144091">
    <property type="entry name" value="Rhomboid-like"/>
    <property type="match status" value="1"/>
</dbReference>
<dbReference type="InterPro" id="IPR035952">
    <property type="entry name" value="Rhomboid-like_sf"/>
</dbReference>
<accession>A0A5K1TWP4</accession>
<dbReference type="VEuPathDB" id="AmoebaDB:KM1_072740"/>
<proteinExistence type="inferred from homology"/>
<evidence type="ECO:0000256" key="1">
    <source>
        <dbReference type="ARBA" id="ARBA00004477"/>
    </source>
</evidence>
<evidence type="ECO:0000256" key="4">
    <source>
        <dbReference type="ARBA" id="ARBA00022824"/>
    </source>
</evidence>
<gene>
    <name evidence="8" type="ORF">CL6EHI_035580</name>
</gene>
<dbReference type="Proteomes" id="UP000078387">
    <property type="component" value="Unassembled WGS sequence"/>
</dbReference>
<dbReference type="EMBL" id="BDEQ01000001">
    <property type="protein sequence ID" value="GAT93646.1"/>
    <property type="molecule type" value="Genomic_DNA"/>
</dbReference>
<dbReference type="VEuPathDB" id="AmoebaDB:EHI5A_013030"/>
<comment type="subcellular location">
    <subcellularLocation>
        <location evidence="1 7">Endoplasmic reticulum membrane</location>
        <topology evidence="1 7">Multi-pass membrane protein</topology>
    </subcellularLocation>
</comment>
<evidence type="ECO:0000256" key="7">
    <source>
        <dbReference type="RuleBase" id="RU363059"/>
    </source>
</evidence>
<comment type="similarity">
    <text evidence="2 7">Belongs to the derlin family.</text>
</comment>
<evidence type="ECO:0000313" key="9">
    <source>
        <dbReference type="Proteomes" id="UP000078387"/>
    </source>
</evidence>
<dbReference type="OMA" id="FKSQYWR"/>